<protein>
    <submittedName>
        <fullName evidence="1">Uncharacterized protein</fullName>
    </submittedName>
</protein>
<reference evidence="1 2" key="1">
    <citation type="submission" date="2014-04" db="EMBL/GenBank/DDBJ databases">
        <authorList>
            <person name="Bishop-Lilly K.A."/>
            <person name="Broomall S.M."/>
            <person name="Chain P.S."/>
            <person name="Chertkov O."/>
            <person name="Coyne S.R."/>
            <person name="Daligault H.E."/>
            <person name="Davenport K.W."/>
            <person name="Erkkila T."/>
            <person name="Frey K.G."/>
            <person name="Gibbons H.S."/>
            <person name="Gu W."/>
            <person name="Jaissle J."/>
            <person name="Johnson S.L."/>
            <person name="Koroleva G.I."/>
            <person name="Ladner J.T."/>
            <person name="Lo C.-C."/>
            <person name="Minogue T.D."/>
            <person name="Munk C."/>
            <person name="Palacios G.F."/>
            <person name="Redden C.L."/>
            <person name="Rosenzweig C.N."/>
            <person name="Scholz M.B."/>
            <person name="Teshima H."/>
            <person name="Xu Y."/>
        </authorList>
    </citation>
    <scope>NUCLEOTIDE SEQUENCE [LARGE SCALE GENOMIC DNA]</scope>
    <source>
        <strain evidence="1 2">BHP</strain>
    </source>
</reference>
<name>A0A090Z087_9BACI</name>
<gene>
    <name evidence="1" type="ORF">DJ93_4528</name>
</gene>
<dbReference type="Proteomes" id="UP000029389">
    <property type="component" value="Unassembled WGS sequence"/>
</dbReference>
<dbReference type="EMBL" id="JMQC01000008">
    <property type="protein sequence ID" value="KFN04037.1"/>
    <property type="molecule type" value="Genomic_DNA"/>
</dbReference>
<dbReference type="AlphaFoldDB" id="A0A090Z087"/>
<evidence type="ECO:0000313" key="2">
    <source>
        <dbReference type="Proteomes" id="UP000029389"/>
    </source>
</evidence>
<proteinExistence type="predicted"/>
<evidence type="ECO:0000313" key="1">
    <source>
        <dbReference type="EMBL" id="KFN04037.1"/>
    </source>
</evidence>
<sequence>MYHPYYTPYTYDEGIANRTTSPNLDLYRAGYQAGYQAGRYVGEETTIRQSYPLVVRGGGGLSFSVHPGTEQGEFNILELFFRGGQRPATLGLAPGEGSWVDRGLRENEPTIIHQWVPAGVTSARWFNDLRDPNKYWTFYVYNTGQGVMRVTHSHSGKPF</sequence>
<organism evidence="1 2">
    <name type="scientific">Bacillus clarus</name>
    <dbReference type="NCBI Taxonomy" id="2338372"/>
    <lineage>
        <taxon>Bacteria</taxon>
        <taxon>Bacillati</taxon>
        <taxon>Bacillota</taxon>
        <taxon>Bacilli</taxon>
        <taxon>Bacillales</taxon>
        <taxon>Bacillaceae</taxon>
        <taxon>Bacillus</taxon>
        <taxon>Bacillus cereus group</taxon>
    </lineage>
</organism>
<accession>A0A090Z087</accession>
<comment type="caution">
    <text evidence="1">The sequence shown here is derived from an EMBL/GenBank/DDBJ whole genome shotgun (WGS) entry which is preliminary data.</text>
</comment>